<feature type="compositionally biased region" description="Polar residues" evidence="8">
    <location>
        <begin position="1"/>
        <end position="11"/>
    </location>
</feature>
<evidence type="ECO:0000313" key="11">
    <source>
        <dbReference type="Proteomes" id="UP001251870"/>
    </source>
</evidence>
<proteinExistence type="inferred from homology"/>
<feature type="transmembrane region" description="Helical" evidence="9">
    <location>
        <begin position="496"/>
        <end position="522"/>
    </location>
</feature>
<feature type="transmembrane region" description="Helical" evidence="9">
    <location>
        <begin position="210"/>
        <end position="237"/>
    </location>
</feature>
<feature type="compositionally biased region" description="Low complexity" evidence="8">
    <location>
        <begin position="12"/>
        <end position="25"/>
    </location>
</feature>
<evidence type="ECO:0000256" key="9">
    <source>
        <dbReference type="SAM" id="Phobius"/>
    </source>
</evidence>
<dbReference type="PANTHER" id="PTHR30047:SF7">
    <property type="entry name" value="HIGH-AFFINITY CHOLINE TRANSPORT PROTEIN"/>
    <property type="match status" value="1"/>
</dbReference>
<feature type="transmembrane region" description="Helical" evidence="9">
    <location>
        <begin position="109"/>
        <end position="130"/>
    </location>
</feature>
<keyword evidence="7 9" id="KW-0472">Membrane</keyword>
<evidence type="ECO:0000256" key="2">
    <source>
        <dbReference type="ARBA" id="ARBA00005658"/>
    </source>
</evidence>
<evidence type="ECO:0000313" key="10">
    <source>
        <dbReference type="EMBL" id="MDR8019401.1"/>
    </source>
</evidence>
<evidence type="ECO:0000256" key="1">
    <source>
        <dbReference type="ARBA" id="ARBA00004651"/>
    </source>
</evidence>
<feature type="transmembrane region" description="Helical" evidence="9">
    <location>
        <begin position="372"/>
        <end position="390"/>
    </location>
</feature>
<evidence type="ECO:0000256" key="3">
    <source>
        <dbReference type="ARBA" id="ARBA00022448"/>
    </source>
</evidence>
<feature type="transmembrane region" description="Helical" evidence="9">
    <location>
        <begin position="249"/>
        <end position="269"/>
    </location>
</feature>
<dbReference type="Pfam" id="PF02028">
    <property type="entry name" value="BCCT"/>
    <property type="match status" value="1"/>
</dbReference>
<protein>
    <submittedName>
        <fullName evidence="10">Choline BCCT transporter BetT</fullName>
    </submittedName>
</protein>
<feature type="transmembrane region" description="Helical" evidence="9">
    <location>
        <begin position="425"/>
        <end position="444"/>
    </location>
</feature>
<comment type="subcellular location">
    <subcellularLocation>
        <location evidence="1">Cell membrane</location>
        <topology evidence="1">Multi-pass membrane protein</topology>
    </subcellularLocation>
</comment>
<dbReference type="NCBIfam" id="NF007399">
    <property type="entry name" value="PRK09928.1"/>
    <property type="match status" value="1"/>
</dbReference>
<feature type="transmembrane region" description="Helical" evidence="9">
    <location>
        <begin position="164"/>
        <end position="182"/>
    </location>
</feature>
<dbReference type="NCBIfam" id="TIGR00842">
    <property type="entry name" value="bcct"/>
    <property type="match status" value="1"/>
</dbReference>
<organism evidence="10 11">
    <name type="scientific">Nesterenkonia aerolata</name>
    <dbReference type="NCBI Taxonomy" id="3074079"/>
    <lineage>
        <taxon>Bacteria</taxon>
        <taxon>Bacillati</taxon>
        <taxon>Actinomycetota</taxon>
        <taxon>Actinomycetes</taxon>
        <taxon>Micrococcales</taxon>
        <taxon>Micrococcaceae</taxon>
        <taxon>Nesterenkonia</taxon>
    </lineage>
</organism>
<dbReference type="EMBL" id="JAVKGR010000007">
    <property type="protein sequence ID" value="MDR8019401.1"/>
    <property type="molecule type" value="Genomic_DNA"/>
</dbReference>
<name>A0ABU2DSM2_9MICC</name>
<gene>
    <name evidence="10" type="primary">betT</name>
    <name evidence="10" type="ORF">RIL96_07450</name>
</gene>
<dbReference type="RefSeq" id="WP_310548391.1">
    <property type="nucleotide sequence ID" value="NZ_JAVKGR010000007.1"/>
</dbReference>
<comment type="caution">
    <text evidence="10">The sequence shown here is derived from an EMBL/GenBank/DDBJ whole genome shotgun (WGS) entry which is preliminary data.</text>
</comment>
<dbReference type="PANTHER" id="PTHR30047">
    <property type="entry name" value="HIGH-AFFINITY CHOLINE TRANSPORT PROTEIN-RELATED"/>
    <property type="match status" value="1"/>
</dbReference>
<evidence type="ECO:0000256" key="4">
    <source>
        <dbReference type="ARBA" id="ARBA00022475"/>
    </source>
</evidence>
<feature type="region of interest" description="Disordered" evidence="8">
    <location>
        <begin position="1"/>
        <end position="25"/>
    </location>
</feature>
<dbReference type="PROSITE" id="PS01303">
    <property type="entry name" value="BCCT"/>
    <property type="match status" value="1"/>
</dbReference>
<feature type="transmembrane region" description="Helical" evidence="9">
    <location>
        <begin position="470"/>
        <end position="490"/>
    </location>
</feature>
<keyword evidence="11" id="KW-1185">Reference proteome</keyword>
<feature type="transmembrane region" description="Helical" evidence="9">
    <location>
        <begin position="281"/>
        <end position="301"/>
    </location>
</feature>
<keyword evidence="3" id="KW-0813">Transport</keyword>
<sequence length="716" mass="78388">MAEATEPTTKEPSSPDGPSPTSGNGRSQLSLPVFIGSAALIIAFVLWAWLAPENAESVIFGVTGWVARNLGWYYVLTAGIIVVFVLIVAFSRVGRTKIGPDHSSPKFNLFTWTAMLFAAGIGVDLMFFAVSGPAANFLTPPEGTAESMEAARQASLWTMFHYGIPGWAMYALMGMAFGLFAYRYHLPLSIRSALYPIVGRRVNGAAGDAVEIAAIIGTIFGIATSLGIGVVFLNYGLSYLFGWEEGPTVQVALIVLAVIITTISTVSGVEKGIRRLSELNVVLAVILLVYVLVAGHTQYLLNALVQNIGDFFARFPSMLFNTFAYADTTGEYTSADWMTDWTLFFWAWWIAWAPFVGLFLARISRGRTLRQFVIGTLIIPFTFILLWISIFGNAAMELFRGGADEFLTSAAESPESSFYTLLLEYPGASFAIAVTVLTGLLFYVTSADSGSLVMANFTSRSTDAGQDGAAWLRIFWSGAIGALTLVMLFIDGVYTLQSATIIMGLPFSVVMYLIMVGVWRALRRERLTVESREASLSWVLSSRARESVERGGWRRRLARHMTFPNAAQVTEFLNEVGVPAVEEVADELQAQGADVSCSRGTAQDTDIPTVDLHVRFRDSSEFKYQIYPVAYSLPSFANNPGTVESNYYRAEIFSATGSRGHDIMGYTKEQVITDILDAYEHHLTFLTMSGDHATTLGEDIAIPDEWEDADSVEDKA</sequence>
<keyword evidence="6 9" id="KW-1133">Transmembrane helix</keyword>
<comment type="similarity">
    <text evidence="2">Belongs to the BCCT transporter (TC 2.A.15) family.</text>
</comment>
<evidence type="ECO:0000256" key="5">
    <source>
        <dbReference type="ARBA" id="ARBA00022692"/>
    </source>
</evidence>
<reference evidence="10 11" key="1">
    <citation type="submission" date="2023-09" db="EMBL/GenBank/DDBJ databases">
        <title>Description of three actinobacteria isolated from air of manufacturing shop in a pharmaceutical factory.</title>
        <authorList>
            <person name="Zhang D.-F."/>
        </authorList>
    </citation>
    <scope>NUCLEOTIDE SEQUENCE [LARGE SCALE GENOMIC DNA]</scope>
    <source>
        <strain evidence="10 11">LY-0111</strain>
    </source>
</reference>
<evidence type="ECO:0000256" key="6">
    <source>
        <dbReference type="ARBA" id="ARBA00022989"/>
    </source>
</evidence>
<keyword evidence="4" id="KW-1003">Cell membrane</keyword>
<evidence type="ECO:0000256" key="8">
    <source>
        <dbReference type="SAM" id="MobiDB-lite"/>
    </source>
</evidence>
<feature type="transmembrane region" description="Helical" evidence="9">
    <location>
        <begin position="341"/>
        <end position="360"/>
    </location>
</feature>
<feature type="transmembrane region" description="Helical" evidence="9">
    <location>
        <begin position="70"/>
        <end position="89"/>
    </location>
</feature>
<feature type="transmembrane region" description="Helical" evidence="9">
    <location>
        <begin position="29"/>
        <end position="50"/>
    </location>
</feature>
<accession>A0ABU2DSM2</accession>
<dbReference type="InterPro" id="IPR000060">
    <property type="entry name" value="BCCT_transptr"/>
</dbReference>
<dbReference type="InterPro" id="IPR018093">
    <property type="entry name" value="BCCT_CS"/>
</dbReference>
<dbReference type="Proteomes" id="UP001251870">
    <property type="component" value="Unassembled WGS sequence"/>
</dbReference>
<evidence type="ECO:0000256" key="7">
    <source>
        <dbReference type="ARBA" id="ARBA00023136"/>
    </source>
</evidence>
<keyword evidence="5 9" id="KW-0812">Transmembrane</keyword>